<accession>A0A061SKG5</accession>
<name>A0A061SKG5_9CHLO</name>
<dbReference type="Pfam" id="PF03883">
    <property type="entry name" value="H2O2_YaaD"/>
    <property type="match status" value="1"/>
</dbReference>
<dbReference type="GO" id="GO:0033194">
    <property type="term" value="P:response to hydroperoxide"/>
    <property type="evidence" value="ECO:0007669"/>
    <property type="project" value="TreeGrafter"/>
</dbReference>
<reference evidence="2" key="1">
    <citation type="submission" date="2014-05" db="EMBL/GenBank/DDBJ databases">
        <title>The transcriptome of the halophilic microalga Tetraselmis sp. GSL018 isolated from the Great Salt Lake, Utah.</title>
        <authorList>
            <person name="Jinkerson R.E."/>
            <person name="D'Adamo S."/>
            <person name="Posewitz M.C."/>
        </authorList>
    </citation>
    <scope>NUCLEOTIDE SEQUENCE</scope>
    <source>
        <strain evidence="2">GSL018</strain>
    </source>
</reference>
<dbReference type="InterPro" id="IPR005583">
    <property type="entry name" value="YaaA"/>
</dbReference>
<feature type="region of interest" description="Disordered" evidence="1">
    <location>
        <begin position="243"/>
        <end position="264"/>
    </location>
</feature>
<sequence length="264" mass="29588">MIVLLSPAKTLDEKSRNETVTKAELTEPQFAEDAEKLVEELQKLHLSKLKTLLGVSDTIARQNFERYRGWEDQEKFAAATLFDGPAYRELKASELDHSSVKFAESHLRILCGLYGILRPWDLVKPYRLDMSKKLATSAGKDLYAFWGAKLARAIDADLAGHPEGERFVVNCASQEYFLSVKSHLESPVIHVSFPGPSVYAKQGRGAMARYVIASKAKTPRDLRSFTGNNGEWSCDEKQSTEHELVFRRVAPPANGSSGSKRKRK</sequence>
<dbReference type="GO" id="GO:0005829">
    <property type="term" value="C:cytosol"/>
    <property type="evidence" value="ECO:0007669"/>
    <property type="project" value="TreeGrafter"/>
</dbReference>
<gene>
    <name evidence="2" type="primary">K09861</name>
    <name evidence="2" type="ORF">TSPGSL018_103</name>
</gene>
<dbReference type="AlphaFoldDB" id="A0A061SKG5"/>
<evidence type="ECO:0000256" key="1">
    <source>
        <dbReference type="SAM" id="MobiDB-lite"/>
    </source>
</evidence>
<dbReference type="HAMAP" id="MF_00652">
    <property type="entry name" value="UPF0246"/>
    <property type="match status" value="1"/>
</dbReference>
<organism evidence="2">
    <name type="scientific">Tetraselmis sp. GSL018</name>
    <dbReference type="NCBI Taxonomy" id="582737"/>
    <lineage>
        <taxon>Eukaryota</taxon>
        <taxon>Viridiplantae</taxon>
        <taxon>Chlorophyta</taxon>
        <taxon>core chlorophytes</taxon>
        <taxon>Chlorodendrophyceae</taxon>
        <taxon>Chlorodendrales</taxon>
        <taxon>Chlorodendraceae</taxon>
        <taxon>Tetraselmis</taxon>
    </lineage>
</organism>
<protein>
    <submittedName>
        <fullName evidence="2">Uncharacterized protein</fullName>
    </submittedName>
</protein>
<dbReference type="PANTHER" id="PTHR30283">
    <property type="entry name" value="PEROXIDE STRESS RESPONSE PROTEIN YAAA"/>
    <property type="match status" value="1"/>
</dbReference>
<evidence type="ECO:0000313" key="2">
    <source>
        <dbReference type="EMBL" id="JAC84803.1"/>
    </source>
</evidence>
<dbReference type="EMBL" id="GBEZ01000048">
    <property type="protein sequence ID" value="JAC84803.1"/>
    <property type="molecule type" value="Transcribed_RNA"/>
</dbReference>
<proteinExistence type="inferred from homology"/>
<dbReference type="PANTHER" id="PTHR30283:SF4">
    <property type="entry name" value="PEROXIDE STRESS RESISTANCE PROTEIN YAAA"/>
    <property type="match status" value="1"/>
</dbReference>